<feature type="compositionally biased region" description="Low complexity" evidence="1">
    <location>
        <begin position="224"/>
        <end position="263"/>
    </location>
</feature>
<sequence length="419" mass="45546">MDPNFYNWMSHQSTPLLSDSHSPPQQQSRPSSSLDDWAKDRSSTASTQPPSSSSAPPLDLSELLGDLGALSLPPQTPTTMSSSLQQHAIRLFVVIFDRATVFVFFPEWRYNRSCFHLVVFPTNAAAVPATGTVAAINFLKPTLGHRSRFDLTQCDWVPTLVSTFFAIFSTTTAAATAIEFAAISLLSKLYDVPPQSYHTTVVHVLSPATATAFFFPSTPSSFYNPSHSPPQQIQQAASSSSSSSTPTTASSGSTVTTPSGITPEQRKAQFHTSVKPLLQSSSFTGAGAVNNLVQRIEDFGVLEVDPSIRLEILTKIRDGAGNHYFRAWGENTAALDITREWLRAAYAAKGEGPLQDTIMPLLHIIDRLPLTVESLKASKLGKLVVKLVKEPSSPGELGFLLYSLLRHVYLLDTLHTGQN</sequence>
<organism evidence="3 4">
    <name type="scientific">Tetrapyrgos nigripes</name>
    <dbReference type="NCBI Taxonomy" id="182062"/>
    <lineage>
        <taxon>Eukaryota</taxon>
        <taxon>Fungi</taxon>
        <taxon>Dikarya</taxon>
        <taxon>Basidiomycota</taxon>
        <taxon>Agaricomycotina</taxon>
        <taxon>Agaricomycetes</taxon>
        <taxon>Agaricomycetidae</taxon>
        <taxon>Agaricales</taxon>
        <taxon>Marasmiineae</taxon>
        <taxon>Marasmiaceae</taxon>
        <taxon>Tetrapyrgos</taxon>
    </lineage>
</organism>
<evidence type="ECO:0000313" key="4">
    <source>
        <dbReference type="Proteomes" id="UP000559256"/>
    </source>
</evidence>
<dbReference type="AlphaFoldDB" id="A0A8H5LHS8"/>
<feature type="compositionally biased region" description="Low complexity" evidence="1">
    <location>
        <begin position="43"/>
        <end position="57"/>
    </location>
</feature>
<dbReference type="Proteomes" id="UP000559256">
    <property type="component" value="Unassembled WGS sequence"/>
</dbReference>
<comment type="caution">
    <text evidence="3">The sequence shown here is derived from an EMBL/GenBank/DDBJ whole genome shotgun (WGS) entry which is preliminary data.</text>
</comment>
<evidence type="ECO:0000256" key="1">
    <source>
        <dbReference type="SAM" id="MobiDB-lite"/>
    </source>
</evidence>
<dbReference type="Gene3D" id="1.20.930.10">
    <property type="entry name" value="Conserved domain common to transcription factors TFIIS, elongin A, CRSP70"/>
    <property type="match status" value="1"/>
</dbReference>
<gene>
    <name evidence="3" type="ORF">D9758_007509</name>
</gene>
<feature type="region of interest" description="Disordered" evidence="1">
    <location>
        <begin position="224"/>
        <end position="268"/>
    </location>
</feature>
<protein>
    <recommendedName>
        <fullName evidence="2">TFIIS N-terminal domain-containing protein</fullName>
    </recommendedName>
</protein>
<dbReference type="OrthoDB" id="6159439at2759"/>
<evidence type="ECO:0000259" key="2">
    <source>
        <dbReference type="Pfam" id="PF08711"/>
    </source>
</evidence>
<accession>A0A8H5LHS8</accession>
<dbReference type="EMBL" id="JAACJM010000050">
    <property type="protein sequence ID" value="KAF5357637.1"/>
    <property type="molecule type" value="Genomic_DNA"/>
</dbReference>
<dbReference type="Pfam" id="PF08711">
    <property type="entry name" value="Med26"/>
    <property type="match status" value="1"/>
</dbReference>
<dbReference type="InterPro" id="IPR035441">
    <property type="entry name" value="TFIIS/LEDGF_dom_sf"/>
</dbReference>
<feature type="domain" description="TFIIS N-terminal" evidence="2">
    <location>
        <begin position="361"/>
        <end position="393"/>
    </location>
</feature>
<dbReference type="InterPro" id="IPR017923">
    <property type="entry name" value="TFIIS_N"/>
</dbReference>
<keyword evidence="4" id="KW-1185">Reference proteome</keyword>
<feature type="compositionally biased region" description="Low complexity" evidence="1">
    <location>
        <begin position="16"/>
        <end position="35"/>
    </location>
</feature>
<reference evidence="3 4" key="1">
    <citation type="journal article" date="2020" name="ISME J.">
        <title>Uncovering the hidden diversity of litter-decomposition mechanisms in mushroom-forming fungi.</title>
        <authorList>
            <person name="Floudas D."/>
            <person name="Bentzer J."/>
            <person name="Ahren D."/>
            <person name="Johansson T."/>
            <person name="Persson P."/>
            <person name="Tunlid A."/>
        </authorList>
    </citation>
    <scope>NUCLEOTIDE SEQUENCE [LARGE SCALE GENOMIC DNA]</scope>
    <source>
        <strain evidence="3 4">CBS 291.85</strain>
    </source>
</reference>
<evidence type="ECO:0000313" key="3">
    <source>
        <dbReference type="EMBL" id="KAF5357637.1"/>
    </source>
</evidence>
<feature type="region of interest" description="Disordered" evidence="1">
    <location>
        <begin position="1"/>
        <end position="58"/>
    </location>
</feature>
<proteinExistence type="predicted"/>
<name>A0A8H5LHS8_9AGAR</name>